<dbReference type="AlphaFoldDB" id="A0A2M8GIE9"/>
<evidence type="ECO:0000256" key="1">
    <source>
        <dbReference type="ARBA" id="ARBA00002634"/>
    </source>
</evidence>
<evidence type="ECO:0000256" key="15">
    <source>
        <dbReference type="HAMAP-Rule" id="MF_00605"/>
    </source>
</evidence>
<evidence type="ECO:0000313" key="20">
    <source>
        <dbReference type="Proteomes" id="UP000228960"/>
    </source>
</evidence>
<evidence type="ECO:0000256" key="3">
    <source>
        <dbReference type="ARBA" id="ARBA00007630"/>
    </source>
</evidence>
<sequence length="233" mass="26610">MRIDIITLFPEFFESFVKHSIVGRAVKNNKLEIITHNLRDYADDKYKSVDDHPYGGGPGMVLRFDILHKALSDIKSNLKSQMTNSQIKTILLTPQGRVYKQGMAQELAKESNLILICGHYEGFDERIREYCDLEISVGDYVLTGGEIPAMIVTDSVARLLPGVLGDDTSSQDESHSEVLLEYPQYTRPKEYEGEKVPKILMNGNHAEIDKWRREQAIARTKTRRPDLIKNKRT</sequence>
<dbReference type="FunFam" id="3.40.1280.10:FF:000001">
    <property type="entry name" value="tRNA (guanine-N(1)-)-methyltransferase"/>
    <property type="match status" value="1"/>
</dbReference>
<keyword evidence="11 15" id="KW-0819">tRNA processing</keyword>
<dbReference type="NCBIfam" id="TIGR00088">
    <property type="entry name" value="trmD"/>
    <property type="match status" value="1"/>
</dbReference>
<evidence type="ECO:0000256" key="12">
    <source>
        <dbReference type="ARBA" id="ARBA00029736"/>
    </source>
</evidence>
<keyword evidence="9 15" id="KW-0808">Transferase</keyword>
<keyword evidence="10 15" id="KW-0949">S-adenosyl-L-methionine</keyword>
<evidence type="ECO:0000256" key="9">
    <source>
        <dbReference type="ARBA" id="ARBA00022679"/>
    </source>
</evidence>
<keyword evidence="7 15" id="KW-0963">Cytoplasm</keyword>
<comment type="subcellular location">
    <subcellularLocation>
        <location evidence="2 15 17">Cytoplasm</location>
    </subcellularLocation>
</comment>
<dbReference type="GO" id="GO:0005829">
    <property type="term" value="C:cytosol"/>
    <property type="evidence" value="ECO:0007669"/>
    <property type="project" value="TreeGrafter"/>
</dbReference>
<evidence type="ECO:0000256" key="8">
    <source>
        <dbReference type="ARBA" id="ARBA00022603"/>
    </source>
</evidence>
<evidence type="ECO:0000256" key="16">
    <source>
        <dbReference type="PIRSR" id="PIRSR000386-1"/>
    </source>
</evidence>
<dbReference type="InterPro" id="IPR002649">
    <property type="entry name" value="tRNA_m1G_MeTrfase_TrmD"/>
</dbReference>
<comment type="caution">
    <text evidence="19">The sequence shown here is derived from an EMBL/GenBank/DDBJ whole genome shotgun (WGS) entry which is preliminary data.</text>
</comment>
<dbReference type="InterPro" id="IPR029026">
    <property type="entry name" value="tRNA_m1G_MTases_N"/>
</dbReference>
<dbReference type="GO" id="GO:0052906">
    <property type="term" value="F:tRNA (guanine(37)-N1)-methyltransferase activity"/>
    <property type="evidence" value="ECO:0007669"/>
    <property type="project" value="UniProtKB-UniRule"/>
</dbReference>
<evidence type="ECO:0000256" key="17">
    <source>
        <dbReference type="RuleBase" id="RU003464"/>
    </source>
</evidence>
<feature type="binding site" evidence="15 16">
    <location>
        <position position="118"/>
    </location>
    <ligand>
        <name>S-adenosyl-L-methionine</name>
        <dbReference type="ChEBI" id="CHEBI:59789"/>
    </ligand>
</feature>
<evidence type="ECO:0000256" key="6">
    <source>
        <dbReference type="ARBA" id="ARBA00014679"/>
    </source>
</evidence>
<evidence type="ECO:0000256" key="13">
    <source>
        <dbReference type="ARBA" id="ARBA00033392"/>
    </source>
</evidence>
<evidence type="ECO:0000256" key="14">
    <source>
        <dbReference type="ARBA" id="ARBA00047783"/>
    </source>
</evidence>
<comment type="similarity">
    <text evidence="3 15 17">Belongs to the RNA methyltransferase TrmD family.</text>
</comment>
<evidence type="ECO:0000256" key="7">
    <source>
        <dbReference type="ARBA" id="ARBA00022490"/>
    </source>
</evidence>
<proteinExistence type="inferred from homology"/>
<gene>
    <name evidence="15" type="primary">trmD</name>
    <name evidence="19" type="ORF">CO009_04425</name>
</gene>
<comment type="catalytic activity">
    <reaction evidence="14 15 17">
        <text>guanosine(37) in tRNA + S-adenosyl-L-methionine = N(1)-methylguanosine(37) in tRNA + S-adenosyl-L-homocysteine + H(+)</text>
        <dbReference type="Rhea" id="RHEA:36899"/>
        <dbReference type="Rhea" id="RHEA-COMP:10145"/>
        <dbReference type="Rhea" id="RHEA-COMP:10147"/>
        <dbReference type="ChEBI" id="CHEBI:15378"/>
        <dbReference type="ChEBI" id="CHEBI:57856"/>
        <dbReference type="ChEBI" id="CHEBI:59789"/>
        <dbReference type="ChEBI" id="CHEBI:73542"/>
        <dbReference type="ChEBI" id="CHEBI:74269"/>
        <dbReference type="EC" id="2.1.1.228"/>
    </reaction>
</comment>
<dbReference type="CDD" id="cd18080">
    <property type="entry name" value="TrmD-like"/>
    <property type="match status" value="1"/>
</dbReference>
<dbReference type="InterPro" id="IPR029028">
    <property type="entry name" value="Alpha/beta_knot_MTases"/>
</dbReference>
<feature type="binding site" evidence="15 16">
    <location>
        <begin position="137"/>
        <end position="142"/>
    </location>
    <ligand>
        <name>S-adenosyl-L-methionine</name>
        <dbReference type="ChEBI" id="CHEBI:59789"/>
    </ligand>
</feature>
<dbReference type="Proteomes" id="UP000228960">
    <property type="component" value="Unassembled WGS sequence"/>
</dbReference>
<dbReference type="SUPFAM" id="SSF75217">
    <property type="entry name" value="alpha/beta knot"/>
    <property type="match status" value="1"/>
</dbReference>
<evidence type="ECO:0000313" key="19">
    <source>
        <dbReference type="EMBL" id="PJC79581.1"/>
    </source>
</evidence>
<dbReference type="EC" id="2.1.1.228" evidence="5 15"/>
<accession>A0A2M8GIE9</accession>
<dbReference type="HAMAP" id="MF_00605">
    <property type="entry name" value="TrmD"/>
    <property type="match status" value="1"/>
</dbReference>
<evidence type="ECO:0000256" key="4">
    <source>
        <dbReference type="ARBA" id="ARBA00011738"/>
    </source>
</evidence>
<dbReference type="PANTHER" id="PTHR46417">
    <property type="entry name" value="TRNA (GUANINE-N(1)-)-METHYLTRANSFERASE"/>
    <property type="match status" value="1"/>
</dbReference>
<dbReference type="Gene3D" id="3.40.1280.10">
    <property type="match status" value="1"/>
</dbReference>
<evidence type="ECO:0000256" key="11">
    <source>
        <dbReference type="ARBA" id="ARBA00022694"/>
    </source>
</evidence>
<name>A0A2M8GIE9_9BACT</name>
<dbReference type="GO" id="GO:0002939">
    <property type="term" value="P:tRNA N1-guanine methylation"/>
    <property type="evidence" value="ECO:0007669"/>
    <property type="project" value="TreeGrafter"/>
</dbReference>
<reference evidence="20" key="1">
    <citation type="submission" date="2017-09" db="EMBL/GenBank/DDBJ databases">
        <title>Depth-based differentiation of microbial function through sediment-hosted aquifers and enrichment of novel symbionts in the deep terrestrial subsurface.</title>
        <authorList>
            <person name="Probst A.J."/>
            <person name="Ladd B."/>
            <person name="Jarett J.K."/>
            <person name="Geller-Mcgrath D.E."/>
            <person name="Sieber C.M.K."/>
            <person name="Emerson J.B."/>
            <person name="Anantharaman K."/>
            <person name="Thomas B.C."/>
            <person name="Malmstrom R."/>
            <person name="Stieglmeier M."/>
            <person name="Klingl A."/>
            <person name="Woyke T."/>
            <person name="Ryan C.M."/>
            <person name="Banfield J.F."/>
        </authorList>
    </citation>
    <scope>NUCLEOTIDE SEQUENCE [LARGE SCALE GENOMIC DNA]</scope>
</reference>
<evidence type="ECO:0000256" key="2">
    <source>
        <dbReference type="ARBA" id="ARBA00004496"/>
    </source>
</evidence>
<organism evidence="19 20">
    <name type="scientific">Candidatus Shapirobacteria bacterium CG_4_8_14_3_um_filter_35_11</name>
    <dbReference type="NCBI Taxonomy" id="1974874"/>
    <lineage>
        <taxon>Bacteria</taxon>
        <taxon>Candidatus Shapironibacteriota</taxon>
    </lineage>
</organism>
<feature type="domain" description="tRNA methyltransferase TRMD/TRM10-type" evidence="18">
    <location>
        <begin position="1"/>
        <end position="230"/>
    </location>
</feature>
<dbReference type="InterPro" id="IPR023148">
    <property type="entry name" value="tRNA_m1G_MeTrfase_C_sf"/>
</dbReference>
<evidence type="ECO:0000259" key="18">
    <source>
        <dbReference type="Pfam" id="PF01746"/>
    </source>
</evidence>
<dbReference type="PIRSF" id="PIRSF000386">
    <property type="entry name" value="tRNA_mtase"/>
    <property type="match status" value="1"/>
</dbReference>
<evidence type="ECO:0000256" key="5">
    <source>
        <dbReference type="ARBA" id="ARBA00012807"/>
    </source>
</evidence>
<dbReference type="InterPro" id="IPR016009">
    <property type="entry name" value="tRNA_MeTrfase_TRMD/TRM10"/>
</dbReference>
<dbReference type="Pfam" id="PF01746">
    <property type="entry name" value="tRNA_m1G_MT"/>
    <property type="match status" value="1"/>
</dbReference>
<keyword evidence="8 15" id="KW-0489">Methyltransferase</keyword>
<dbReference type="PANTHER" id="PTHR46417:SF1">
    <property type="entry name" value="TRNA (GUANINE-N(1)-)-METHYLTRANSFERASE"/>
    <property type="match status" value="1"/>
</dbReference>
<protein>
    <recommendedName>
        <fullName evidence="6 15">tRNA (guanine-N(1)-)-methyltransferase</fullName>
        <ecNumber evidence="5 15">2.1.1.228</ecNumber>
    </recommendedName>
    <alternativeName>
        <fullName evidence="12 15">M1G-methyltransferase</fullName>
    </alternativeName>
    <alternativeName>
        <fullName evidence="13 15">tRNA [GM37] methyltransferase</fullName>
    </alternativeName>
</protein>
<dbReference type="EMBL" id="PFQM01000143">
    <property type="protein sequence ID" value="PJC79581.1"/>
    <property type="molecule type" value="Genomic_DNA"/>
</dbReference>
<dbReference type="NCBIfam" id="NF000648">
    <property type="entry name" value="PRK00026.1"/>
    <property type="match status" value="1"/>
</dbReference>
<dbReference type="Gene3D" id="1.10.1270.20">
    <property type="entry name" value="tRNA(m1g37)methyltransferase, domain 2"/>
    <property type="match status" value="1"/>
</dbReference>
<comment type="subunit">
    <text evidence="4 15 17">Homodimer.</text>
</comment>
<comment type="function">
    <text evidence="1 15 17">Specifically methylates guanosine-37 in various tRNAs.</text>
</comment>
<evidence type="ECO:0000256" key="10">
    <source>
        <dbReference type="ARBA" id="ARBA00022691"/>
    </source>
</evidence>